<evidence type="ECO:0000259" key="11">
    <source>
        <dbReference type="Pfam" id="PF12849"/>
    </source>
</evidence>
<keyword evidence="13" id="KW-1185">Reference proteome</keyword>
<evidence type="ECO:0000256" key="2">
    <source>
        <dbReference type="ARBA" id="ARBA00004193"/>
    </source>
</evidence>
<dbReference type="AlphaFoldDB" id="A0A7G9G911"/>
<sequence length="324" mass="33323">MKKGIAMFMALTVAAGLLVGCGSNSNSGSGEGSNSSSTAAEAASTPEANTEAKSESKGTNSTAAAEGPINVVSREDGSGTRGAFIELFGIEEKNDAGEKVDMTTEAAQITNNTSVMMTTVAGDTSSIGYISLGSLNDTVKAVKIDGAEASVDNVKAGEYKVTRPFNIVTKDGLSESAQDFVDYILSTEGQAVVEEAGYIPLDGTEAYSGKAGSDKVVVAGSSSVTPVMEKLAEAYKKLNPDANIEVQQSDSTTGVTSTVDGLCDIGMASRELKEEETSQGVTATVIATDGIAVIVNNDNPTEELTSDQVKDIFTGAVTDWSELQ</sequence>
<evidence type="ECO:0000313" key="12">
    <source>
        <dbReference type="EMBL" id="QNM07293.1"/>
    </source>
</evidence>
<accession>A0A7G9G911</accession>
<feature type="signal peptide" evidence="10">
    <location>
        <begin position="1"/>
        <end position="25"/>
    </location>
</feature>
<dbReference type="GO" id="GO:0006817">
    <property type="term" value="P:phosphate ion transport"/>
    <property type="evidence" value="ECO:0007669"/>
    <property type="project" value="UniProtKB-KW"/>
</dbReference>
<keyword evidence="6 10" id="KW-0732">Signal</keyword>
<protein>
    <submittedName>
        <fullName evidence="12">Substrate-binding domain-containing protein</fullName>
    </submittedName>
</protein>
<dbReference type="SUPFAM" id="SSF53850">
    <property type="entry name" value="Periplasmic binding protein-like II"/>
    <property type="match status" value="2"/>
</dbReference>
<evidence type="ECO:0000256" key="6">
    <source>
        <dbReference type="ARBA" id="ARBA00022729"/>
    </source>
</evidence>
<comment type="subcellular location">
    <subcellularLocation>
        <location evidence="2">Cell membrane</location>
        <topology evidence="2">Lipid-anchor</topology>
    </subcellularLocation>
</comment>
<feature type="domain" description="PBP" evidence="11">
    <location>
        <begin position="208"/>
        <end position="322"/>
    </location>
</feature>
<organism evidence="12 13">
    <name type="scientific">Wansuia hejianensis</name>
    <dbReference type="NCBI Taxonomy" id="2763667"/>
    <lineage>
        <taxon>Bacteria</taxon>
        <taxon>Bacillati</taxon>
        <taxon>Bacillota</taxon>
        <taxon>Clostridia</taxon>
        <taxon>Lachnospirales</taxon>
        <taxon>Lachnospiraceae</taxon>
        <taxon>Wansuia</taxon>
    </lineage>
</organism>
<dbReference type="InterPro" id="IPR050811">
    <property type="entry name" value="Phosphate_ABC_transporter"/>
</dbReference>
<gene>
    <name evidence="12" type="ORF">H9Q79_10050</name>
</gene>
<evidence type="ECO:0000256" key="4">
    <source>
        <dbReference type="ARBA" id="ARBA00011529"/>
    </source>
</evidence>
<proteinExistence type="inferred from homology"/>
<dbReference type="RefSeq" id="WP_118647560.1">
    <property type="nucleotide sequence ID" value="NZ_CP060635.1"/>
</dbReference>
<dbReference type="KEGG" id="whj:H9Q79_10050"/>
<dbReference type="PANTHER" id="PTHR30570">
    <property type="entry name" value="PERIPLASMIC PHOSPHATE BINDING COMPONENT OF PHOSPHATE ABC TRANSPORTER"/>
    <property type="match status" value="1"/>
</dbReference>
<evidence type="ECO:0000256" key="1">
    <source>
        <dbReference type="ARBA" id="ARBA00002841"/>
    </source>
</evidence>
<keyword evidence="5" id="KW-0592">Phosphate transport</keyword>
<comment type="similarity">
    <text evidence="3">Belongs to the PstS family.</text>
</comment>
<dbReference type="EMBL" id="CP060635">
    <property type="protein sequence ID" value="QNM07293.1"/>
    <property type="molecule type" value="Genomic_DNA"/>
</dbReference>
<keyword evidence="5" id="KW-0813">Transport</keyword>
<feature type="region of interest" description="Disordered" evidence="9">
    <location>
        <begin position="24"/>
        <end position="76"/>
    </location>
</feature>
<keyword evidence="7" id="KW-0564">Palmitate</keyword>
<dbReference type="Gene3D" id="3.40.190.10">
    <property type="entry name" value="Periplasmic binding protein-like II"/>
    <property type="match status" value="3"/>
</dbReference>
<evidence type="ECO:0000256" key="8">
    <source>
        <dbReference type="ARBA" id="ARBA00023288"/>
    </source>
</evidence>
<evidence type="ECO:0000256" key="5">
    <source>
        <dbReference type="ARBA" id="ARBA00022592"/>
    </source>
</evidence>
<dbReference type="PANTHER" id="PTHR30570:SF1">
    <property type="entry name" value="PHOSPHATE-BINDING PROTEIN PSTS"/>
    <property type="match status" value="1"/>
</dbReference>
<dbReference type="PROSITE" id="PS51257">
    <property type="entry name" value="PROKAR_LIPOPROTEIN"/>
    <property type="match status" value="1"/>
</dbReference>
<reference evidence="12 13" key="1">
    <citation type="submission" date="2020-08" db="EMBL/GenBank/DDBJ databases">
        <authorList>
            <person name="Liu C."/>
            <person name="Sun Q."/>
        </authorList>
    </citation>
    <scope>NUCLEOTIDE SEQUENCE [LARGE SCALE GENOMIC DNA]</scope>
    <source>
        <strain evidence="12 13">NSJ-29</strain>
    </source>
</reference>
<dbReference type="InterPro" id="IPR024370">
    <property type="entry name" value="PBP_domain"/>
</dbReference>
<feature type="chain" id="PRO_5028856080" evidence="10">
    <location>
        <begin position="26"/>
        <end position="324"/>
    </location>
</feature>
<evidence type="ECO:0000313" key="13">
    <source>
        <dbReference type="Proteomes" id="UP000515860"/>
    </source>
</evidence>
<dbReference type="Proteomes" id="UP000515860">
    <property type="component" value="Chromosome"/>
</dbReference>
<name>A0A7G9G911_9FIRM</name>
<evidence type="ECO:0000256" key="10">
    <source>
        <dbReference type="SAM" id="SignalP"/>
    </source>
</evidence>
<evidence type="ECO:0000256" key="3">
    <source>
        <dbReference type="ARBA" id="ARBA00008725"/>
    </source>
</evidence>
<keyword evidence="8" id="KW-0449">Lipoprotein</keyword>
<evidence type="ECO:0000256" key="7">
    <source>
        <dbReference type="ARBA" id="ARBA00023139"/>
    </source>
</evidence>
<comment type="function">
    <text evidence="1">Part of the ABC transporter complex PstSACB involved in phosphate import.</text>
</comment>
<dbReference type="Pfam" id="PF12849">
    <property type="entry name" value="PBP_like_2"/>
    <property type="match status" value="2"/>
</dbReference>
<comment type="subunit">
    <text evidence="4">The complex is composed of two ATP-binding proteins (PstB), two transmembrane proteins (PstC and PstA) and a solute-binding protein (PstS).</text>
</comment>
<feature type="domain" description="PBP" evidence="11">
    <location>
        <begin position="62"/>
        <end position="188"/>
    </location>
</feature>
<evidence type="ECO:0000256" key="9">
    <source>
        <dbReference type="SAM" id="MobiDB-lite"/>
    </source>
</evidence>
<feature type="compositionally biased region" description="Low complexity" evidence="9">
    <location>
        <begin position="24"/>
        <end position="49"/>
    </location>
</feature>
<dbReference type="GO" id="GO:0005886">
    <property type="term" value="C:plasma membrane"/>
    <property type="evidence" value="ECO:0007669"/>
    <property type="project" value="UniProtKB-SubCell"/>
</dbReference>